<keyword evidence="9" id="KW-1185">Reference proteome</keyword>
<dbReference type="PANTHER" id="PTHR30518">
    <property type="entry name" value="ENDOLYTIC MUREIN TRANSGLYCOSYLASE"/>
    <property type="match status" value="1"/>
</dbReference>
<name>A0ABS0AJ10_9GAMM</name>
<keyword evidence="7" id="KW-0997">Cell inner membrane</keyword>
<dbReference type="Proteomes" id="UP000644441">
    <property type="component" value="Unassembled WGS sequence"/>
</dbReference>
<dbReference type="CDD" id="cd08010">
    <property type="entry name" value="MltG_like"/>
    <property type="match status" value="1"/>
</dbReference>
<comment type="function">
    <text evidence="7">Functions as a peptidoglycan terminase that cleaves nascent peptidoglycan strands endolytically to terminate their elongation.</text>
</comment>
<feature type="site" description="Important for catalytic activity" evidence="7">
    <location>
        <position position="218"/>
    </location>
</feature>
<dbReference type="RefSeq" id="WP_407647933.1">
    <property type="nucleotide sequence ID" value="NZ_ARXR01000031.1"/>
</dbReference>
<dbReference type="PANTHER" id="PTHR30518:SF2">
    <property type="entry name" value="ENDOLYTIC MUREIN TRANSGLYCOSYLASE"/>
    <property type="match status" value="1"/>
</dbReference>
<dbReference type="InterPro" id="IPR003770">
    <property type="entry name" value="MLTG-like"/>
</dbReference>
<organism evidence="8 9">
    <name type="scientific">Alloalcanivorax venustensis ISO4</name>
    <dbReference type="NCBI Taxonomy" id="1177184"/>
    <lineage>
        <taxon>Bacteria</taxon>
        <taxon>Pseudomonadati</taxon>
        <taxon>Pseudomonadota</taxon>
        <taxon>Gammaproteobacteria</taxon>
        <taxon>Oceanospirillales</taxon>
        <taxon>Alcanivoracaceae</taxon>
        <taxon>Alloalcanivorax</taxon>
    </lineage>
</organism>
<dbReference type="Pfam" id="PF02618">
    <property type="entry name" value="YceG"/>
    <property type="match status" value="1"/>
</dbReference>
<keyword evidence="6 7" id="KW-0961">Cell wall biogenesis/degradation</keyword>
<keyword evidence="2 7" id="KW-0812">Transmembrane</keyword>
<dbReference type="HAMAP" id="MF_02065">
    <property type="entry name" value="MltG"/>
    <property type="match status" value="1"/>
</dbReference>
<keyword evidence="5 7" id="KW-0456">Lyase</keyword>
<sequence>MFGLLLLLLLVGIPLAGFWVSGYLHRPLPLEEPVLVEVAPGSSFNGLLAGMRADGLLGEPPEARLRRWSARLYSAFTGVDARLHVGEYQLSPGDSLLTLLEKIDRGDVLQRSVTLVEGWNFREWRARLAGLEGIEHTLVDLDGAAVMARLGRPGAHPEGWFAPETYFYTRGTRDVDLLRRALERQQRILDQAWAARDEDLPYDTPYEALIMASIVEKETAVPAERGRIAGVFINRLRKGMRLQTDPTVIYGMGTDYDGNIRRSDLRRKTPYNTYAISGLPPTPIAMPSRESILAAVSPEPTEDLFFVARGDGSHKFSRTLAEHQRAVREYQLKRRENYRSSPEPRP</sequence>
<evidence type="ECO:0000256" key="6">
    <source>
        <dbReference type="ARBA" id="ARBA00023316"/>
    </source>
</evidence>
<evidence type="ECO:0000256" key="4">
    <source>
        <dbReference type="ARBA" id="ARBA00023136"/>
    </source>
</evidence>
<protein>
    <recommendedName>
        <fullName evidence="7">Endolytic murein transglycosylase</fullName>
        <ecNumber evidence="7">4.2.2.29</ecNumber>
    </recommendedName>
    <alternativeName>
        <fullName evidence="7">Peptidoglycan lytic transglycosylase</fullName>
    </alternativeName>
    <alternativeName>
        <fullName evidence="7">Peptidoglycan polymerization terminase</fullName>
    </alternativeName>
</protein>
<keyword evidence="1 7" id="KW-1003">Cell membrane</keyword>
<evidence type="ECO:0000313" key="9">
    <source>
        <dbReference type="Proteomes" id="UP000644441"/>
    </source>
</evidence>
<dbReference type="EMBL" id="ARXR01000031">
    <property type="protein sequence ID" value="MBF5054133.1"/>
    <property type="molecule type" value="Genomic_DNA"/>
</dbReference>
<evidence type="ECO:0000256" key="1">
    <source>
        <dbReference type="ARBA" id="ARBA00022475"/>
    </source>
</evidence>
<gene>
    <name evidence="7" type="primary">mltG</name>
    <name evidence="8" type="ORF">ISO4_02735</name>
</gene>
<keyword evidence="4 7" id="KW-0472">Membrane</keyword>
<comment type="caution">
    <text evidence="8">The sequence shown here is derived from an EMBL/GenBank/DDBJ whole genome shotgun (WGS) entry which is preliminary data.</text>
</comment>
<evidence type="ECO:0000256" key="5">
    <source>
        <dbReference type="ARBA" id="ARBA00023239"/>
    </source>
</evidence>
<dbReference type="Gene3D" id="3.30.1490.480">
    <property type="entry name" value="Endolytic murein transglycosylase"/>
    <property type="match status" value="1"/>
</dbReference>
<dbReference type="NCBIfam" id="TIGR00247">
    <property type="entry name" value="endolytic transglycosylase MltG"/>
    <property type="match status" value="1"/>
</dbReference>
<proteinExistence type="inferred from homology"/>
<evidence type="ECO:0000256" key="3">
    <source>
        <dbReference type="ARBA" id="ARBA00022989"/>
    </source>
</evidence>
<reference evidence="8 9" key="1">
    <citation type="submission" date="2012-09" db="EMBL/GenBank/DDBJ databases">
        <title>Genome Sequence of alkane-degrading Bacterium Alcanivorax venustensis ISO4.</title>
        <authorList>
            <person name="Lai Q."/>
            <person name="Shao Z."/>
        </authorList>
    </citation>
    <scope>NUCLEOTIDE SEQUENCE [LARGE SCALE GENOMIC DNA]</scope>
    <source>
        <strain evidence="8 9">ISO4</strain>
    </source>
</reference>
<keyword evidence="3 7" id="KW-1133">Transmembrane helix</keyword>
<dbReference type="EC" id="4.2.2.29" evidence="7"/>
<comment type="catalytic activity">
    <reaction evidence="7">
        <text>a peptidoglycan chain = a peptidoglycan chain with N-acetyl-1,6-anhydromuramyl-[peptide] at the reducing end + a peptidoglycan chain with N-acetylglucosamine at the non-reducing end.</text>
        <dbReference type="EC" id="4.2.2.29"/>
    </reaction>
</comment>
<evidence type="ECO:0000256" key="2">
    <source>
        <dbReference type="ARBA" id="ARBA00022692"/>
    </source>
</evidence>
<comment type="similarity">
    <text evidence="7">Belongs to the transglycosylase MltG family.</text>
</comment>
<evidence type="ECO:0000313" key="8">
    <source>
        <dbReference type="EMBL" id="MBF5054133.1"/>
    </source>
</evidence>
<evidence type="ECO:0000256" key="7">
    <source>
        <dbReference type="HAMAP-Rule" id="MF_02065"/>
    </source>
</evidence>
<dbReference type="Gene3D" id="3.30.160.60">
    <property type="entry name" value="Classic Zinc Finger"/>
    <property type="match status" value="1"/>
</dbReference>
<accession>A0ABS0AJ10</accession>